<evidence type="ECO:0000313" key="1">
    <source>
        <dbReference type="EMBL" id="KAI9195430.1"/>
    </source>
</evidence>
<accession>A0AAD5P0I7</accession>
<dbReference type="AlphaFoldDB" id="A0AAD5P0I7"/>
<dbReference type="SUPFAM" id="SSF52540">
    <property type="entry name" value="P-loop containing nucleoside triphosphate hydrolases"/>
    <property type="match status" value="1"/>
</dbReference>
<gene>
    <name evidence="1" type="ORF">LWI28_014790</name>
</gene>
<evidence type="ECO:0000313" key="2">
    <source>
        <dbReference type="Proteomes" id="UP001064489"/>
    </source>
</evidence>
<keyword evidence="2" id="KW-1185">Reference proteome</keyword>
<organism evidence="1 2">
    <name type="scientific">Acer negundo</name>
    <name type="common">Box elder</name>
    <dbReference type="NCBI Taxonomy" id="4023"/>
    <lineage>
        <taxon>Eukaryota</taxon>
        <taxon>Viridiplantae</taxon>
        <taxon>Streptophyta</taxon>
        <taxon>Embryophyta</taxon>
        <taxon>Tracheophyta</taxon>
        <taxon>Spermatophyta</taxon>
        <taxon>Magnoliopsida</taxon>
        <taxon>eudicotyledons</taxon>
        <taxon>Gunneridae</taxon>
        <taxon>Pentapetalae</taxon>
        <taxon>rosids</taxon>
        <taxon>malvids</taxon>
        <taxon>Sapindales</taxon>
        <taxon>Sapindaceae</taxon>
        <taxon>Hippocastanoideae</taxon>
        <taxon>Acereae</taxon>
        <taxon>Acer</taxon>
    </lineage>
</organism>
<name>A0AAD5P0I7_ACENE</name>
<reference evidence="1" key="1">
    <citation type="journal article" date="2022" name="Plant J.">
        <title>Strategies of tolerance reflected in two North American maple genomes.</title>
        <authorList>
            <person name="McEvoy S.L."/>
            <person name="Sezen U.U."/>
            <person name="Trouern-Trend A."/>
            <person name="McMahon S.M."/>
            <person name="Schaberg P.G."/>
            <person name="Yang J."/>
            <person name="Wegrzyn J.L."/>
            <person name="Swenson N.G."/>
        </authorList>
    </citation>
    <scope>NUCLEOTIDE SEQUENCE</scope>
    <source>
        <strain evidence="1">91603</strain>
    </source>
</reference>
<comment type="caution">
    <text evidence="1">The sequence shown here is derived from an EMBL/GenBank/DDBJ whole genome shotgun (WGS) entry which is preliminary data.</text>
</comment>
<dbReference type="InterPro" id="IPR027417">
    <property type="entry name" value="P-loop_NTPase"/>
</dbReference>
<dbReference type="EMBL" id="JAJSOW010000003">
    <property type="protein sequence ID" value="KAI9195430.1"/>
    <property type="molecule type" value="Genomic_DNA"/>
</dbReference>
<evidence type="ECO:0008006" key="3">
    <source>
        <dbReference type="Google" id="ProtNLM"/>
    </source>
</evidence>
<proteinExistence type="predicted"/>
<reference evidence="1" key="2">
    <citation type="submission" date="2023-02" db="EMBL/GenBank/DDBJ databases">
        <authorList>
            <person name="Swenson N.G."/>
            <person name="Wegrzyn J.L."/>
            <person name="Mcevoy S.L."/>
        </authorList>
    </citation>
    <scope>NUCLEOTIDE SEQUENCE</scope>
    <source>
        <strain evidence="1">91603</strain>
        <tissue evidence="1">Leaf</tissue>
    </source>
</reference>
<protein>
    <recommendedName>
        <fullName evidence="3">NB-ARC domain-containing protein</fullName>
    </recommendedName>
</protein>
<dbReference type="Proteomes" id="UP001064489">
    <property type="component" value="Chromosome 1"/>
</dbReference>
<sequence>MAGTAASPLVDVVCDRLDSHGRALSKNACFRNSFSSWPNYRPFYRTPNVLDPTRIPLSGLGSSPSSETSLTILIFIEAIAIKHKTLTSENRLEPREVLGEKTFLIVLDDVWDEDALMGTVPAKHLTCLSDEESWALFKYWALRSMEQ</sequence>